<dbReference type="Proteomes" id="UP001526201">
    <property type="component" value="Unassembled WGS sequence"/>
</dbReference>
<evidence type="ECO:0000259" key="3">
    <source>
        <dbReference type="Pfam" id="PF20789"/>
    </source>
</evidence>
<name>A0ABT3C7Y5_9MYCO</name>
<sequence>MTDRPAHFLPKDGHFLPQKYANSHWGEDHLNGPAIVGLAARTLEMQYGAPELMPTRLTVDLFKAARNQPTQVRTRLIRDGRRVRNVECDVLQGSGSGDDEVVVARAVLVLYRRSAAPPGEQWSPAIDFAFPPDVHTTPDESVLPHTGSDSVGWTRQVGDHQNGSRTRFLDRGIDVVAGERNTPFVKAAMVAESTSLVTNLGTHGIGYINGDLTVALARLPKDEWIAVQADSHWAADGIAVGTATLFDRSGPFGTGVVTAVANPAVQIDFANTGFQGLRI</sequence>
<feature type="compositionally biased region" description="Polar residues" evidence="1">
    <location>
        <begin position="147"/>
        <end position="159"/>
    </location>
</feature>
<reference evidence="4 5" key="1">
    <citation type="journal article" date="2022" name="BMC Genomics">
        <title>Comparative genome analysis of mycobacteria focusing on tRNA and non-coding RNA.</title>
        <authorList>
            <person name="Behra P.R.K."/>
            <person name="Pettersson B.M.F."/>
            <person name="Ramesh M."/>
            <person name="Das S."/>
            <person name="Dasgupta S."/>
            <person name="Kirsebom L.A."/>
        </authorList>
    </citation>
    <scope>NUCLEOTIDE SEQUENCE [LARGE SCALE GENOMIC DNA]</scope>
    <source>
        <strain evidence="4 5">DSM 44078</strain>
    </source>
</reference>
<dbReference type="SUPFAM" id="SSF54637">
    <property type="entry name" value="Thioesterase/thiol ester dehydrase-isomerase"/>
    <property type="match status" value="1"/>
</dbReference>
<dbReference type="Pfam" id="PF13622">
    <property type="entry name" value="4HBT_3"/>
    <property type="match status" value="1"/>
</dbReference>
<dbReference type="InterPro" id="IPR042171">
    <property type="entry name" value="Acyl-CoA_hotdog"/>
</dbReference>
<dbReference type="Pfam" id="PF20789">
    <property type="entry name" value="4HBT_3C"/>
    <property type="match status" value="1"/>
</dbReference>
<evidence type="ECO:0000313" key="4">
    <source>
        <dbReference type="EMBL" id="MCV7225580.1"/>
    </source>
</evidence>
<dbReference type="InterPro" id="IPR049449">
    <property type="entry name" value="TesB_ACOT8-like_N"/>
</dbReference>
<dbReference type="InterPro" id="IPR029069">
    <property type="entry name" value="HotDog_dom_sf"/>
</dbReference>
<protein>
    <submittedName>
        <fullName evidence="4">Thioesterase family protein</fullName>
    </submittedName>
</protein>
<comment type="caution">
    <text evidence="4">The sequence shown here is derived from an EMBL/GenBank/DDBJ whole genome shotgun (WGS) entry which is preliminary data.</text>
</comment>
<feature type="domain" description="Acyl-CoA thioesterase-like C-terminal" evidence="3">
    <location>
        <begin position="150"/>
        <end position="254"/>
    </location>
</feature>
<dbReference type="RefSeq" id="WP_264066369.1">
    <property type="nucleotide sequence ID" value="NZ_JACKTY010000016.1"/>
</dbReference>
<evidence type="ECO:0000313" key="5">
    <source>
        <dbReference type="Proteomes" id="UP001526201"/>
    </source>
</evidence>
<feature type="domain" description="Acyl-CoA thioesterase-like N-terminal HotDog" evidence="2">
    <location>
        <begin position="23"/>
        <end position="107"/>
    </location>
</feature>
<gene>
    <name evidence="4" type="ORF">H7J73_05990</name>
</gene>
<organism evidence="4 5">
    <name type="scientific">Mycolicibacterium komossense</name>
    <dbReference type="NCBI Taxonomy" id="1779"/>
    <lineage>
        <taxon>Bacteria</taxon>
        <taxon>Bacillati</taxon>
        <taxon>Actinomycetota</taxon>
        <taxon>Actinomycetes</taxon>
        <taxon>Mycobacteriales</taxon>
        <taxon>Mycobacteriaceae</taxon>
        <taxon>Mycolicibacterium</taxon>
    </lineage>
</organism>
<proteinExistence type="predicted"/>
<dbReference type="InterPro" id="IPR049450">
    <property type="entry name" value="ACOT8-like_C"/>
</dbReference>
<accession>A0ABT3C7Y5</accession>
<dbReference type="Gene3D" id="2.40.160.210">
    <property type="entry name" value="Acyl-CoA thioesterase, double hotdog domain"/>
    <property type="match status" value="1"/>
</dbReference>
<keyword evidence="5" id="KW-1185">Reference proteome</keyword>
<evidence type="ECO:0000259" key="2">
    <source>
        <dbReference type="Pfam" id="PF13622"/>
    </source>
</evidence>
<dbReference type="EMBL" id="JACKTY010000016">
    <property type="protein sequence ID" value="MCV7225580.1"/>
    <property type="molecule type" value="Genomic_DNA"/>
</dbReference>
<feature type="region of interest" description="Disordered" evidence="1">
    <location>
        <begin position="139"/>
        <end position="159"/>
    </location>
</feature>
<evidence type="ECO:0000256" key="1">
    <source>
        <dbReference type="SAM" id="MobiDB-lite"/>
    </source>
</evidence>